<evidence type="ECO:0000259" key="1">
    <source>
        <dbReference type="Pfam" id="PF13977"/>
    </source>
</evidence>
<dbReference type="Proteomes" id="UP000541969">
    <property type="component" value="Unassembled WGS sequence"/>
</dbReference>
<dbReference type="InterPro" id="IPR009057">
    <property type="entry name" value="Homeodomain-like_sf"/>
</dbReference>
<reference evidence="2 3" key="1">
    <citation type="submission" date="2020-07" db="EMBL/GenBank/DDBJ databases">
        <title>Sequencing the genomes of 1000 actinobacteria strains.</title>
        <authorList>
            <person name="Klenk H.-P."/>
        </authorList>
    </citation>
    <scope>NUCLEOTIDE SEQUENCE [LARGE SCALE GENOMIC DNA]</scope>
    <source>
        <strain evidence="2 3">DSM 104001</strain>
    </source>
</reference>
<dbReference type="Gene3D" id="1.10.357.10">
    <property type="entry name" value="Tetracycline Repressor, domain 2"/>
    <property type="match status" value="1"/>
</dbReference>
<accession>A0A853CEK6</accession>
<dbReference type="EMBL" id="JACBZT010000001">
    <property type="protein sequence ID" value="NYJ05827.1"/>
    <property type="molecule type" value="Genomic_DNA"/>
</dbReference>
<sequence length="252" mass="27407">MSDDAAARPPVGRKAEASAETRATLLEAGAALLREQPVGDVLSQVTARAVVERVGRTTGAFFHQWPTLEAYHRDLVAYVLDPVRIESTAEAVAFITAALRSGQEPATVLHLAARGNFESVRADPYAQLWQALWSKHSQDEQVHASLRQNFDWVTDQVVPLLEACLAAAGRQMQPPFTVDSFAVVITALVQGLNLRWAIEPERVPVKPLSERPDAPEAQTSWDLFGTTVEILFRTITTPQDGGGSSPSSTART</sequence>
<dbReference type="SUPFAM" id="SSF48498">
    <property type="entry name" value="Tetracyclin repressor-like, C-terminal domain"/>
    <property type="match status" value="1"/>
</dbReference>
<dbReference type="AlphaFoldDB" id="A0A853CEK6"/>
<dbReference type="InterPro" id="IPR039538">
    <property type="entry name" value="BetI_C"/>
</dbReference>
<comment type="caution">
    <text evidence="2">The sequence shown here is derived from an EMBL/GenBank/DDBJ whole genome shotgun (WGS) entry which is preliminary data.</text>
</comment>
<dbReference type="InterPro" id="IPR036271">
    <property type="entry name" value="Tet_transcr_reg_TetR-rel_C_sf"/>
</dbReference>
<proteinExistence type="predicted"/>
<feature type="domain" description="BetI-type transcriptional repressor C-terminal" evidence="1">
    <location>
        <begin position="107"/>
        <end position="205"/>
    </location>
</feature>
<keyword evidence="3" id="KW-1185">Reference proteome</keyword>
<dbReference type="Pfam" id="PF13977">
    <property type="entry name" value="TetR_C_6"/>
    <property type="match status" value="1"/>
</dbReference>
<evidence type="ECO:0000313" key="3">
    <source>
        <dbReference type="Proteomes" id="UP000541969"/>
    </source>
</evidence>
<dbReference type="SUPFAM" id="SSF46689">
    <property type="entry name" value="Homeodomain-like"/>
    <property type="match status" value="1"/>
</dbReference>
<evidence type="ECO:0000313" key="2">
    <source>
        <dbReference type="EMBL" id="NYJ05827.1"/>
    </source>
</evidence>
<dbReference type="RefSeq" id="WP_179716506.1">
    <property type="nucleotide sequence ID" value="NZ_JACBZT010000001.1"/>
</dbReference>
<protein>
    <submittedName>
        <fullName evidence="2">AcrR family transcriptional regulator</fullName>
    </submittedName>
</protein>
<gene>
    <name evidence="2" type="ORF">GGQ55_002105</name>
</gene>
<organism evidence="2 3">
    <name type="scientific">Petropleomorpha daqingensis</name>
    <dbReference type="NCBI Taxonomy" id="2026353"/>
    <lineage>
        <taxon>Bacteria</taxon>
        <taxon>Bacillati</taxon>
        <taxon>Actinomycetota</taxon>
        <taxon>Actinomycetes</taxon>
        <taxon>Geodermatophilales</taxon>
        <taxon>Geodermatophilaceae</taxon>
        <taxon>Petropleomorpha</taxon>
    </lineage>
</organism>
<name>A0A853CEK6_9ACTN</name>